<keyword evidence="1" id="KW-1133">Transmembrane helix</keyword>
<name>A0ABT0W7A0_9BACI</name>
<protein>
    <submittedName>
        <fullName evidence="2">Uncharacterized protein</fullName>
    </submittedName>
</protein>
<feature type="transmembrane region" description="Helical" evidence="1">
    <location>
        <begin position="211"/>
        <end position="228"/>
    </location>
</feature>
<keyword evidence="1" id="KW-0812">Transmembrane</keyword>
<keyword evidence="1" id="KW-0472">Membrane</keyword>
<dbReference type="EMBL" id="JAMQCR010000001">
    <property type="protein sequence ID" value="MCM2532203.1"/>
    <property type="molecule type" value="Genomic_DNA"/>
</dbReference>
<keyword evidence="3" id="KW-1185">Reference proteome</keyword>
<feature type="transmembrane region" description="Helical" evidence="1">
    <location>
        <begin position="149"/>
        <end position="166"/>
    </location>
</feature>
<evidence type="ECO:0000256" key="1">
    <source>
        <dbReference type="SAM" id="Phobius"/>
    </source>
</evidence>
<dbReference type="Proteomes" id="UP001523262">
    <property type="component" value="Unassembled WGS sequence"/>
</dbReference>
<sequence length="258" mass="30595">MSKSSGTKTQTRDVAAFISPLSINYLHIRNPWVSAFWSAAFPGFGQIMMCKYIIGYGLISWEFFINQKSGINLAILYSMIGEFDQAKHVINSRWFLLYIPLYIYGIWDSFTRTNLYKKDYILSYKKGYPVISKNINTFELNKLEKRNPFFSMVWSIFTPGMGYLYINRLLSVLVFLLWFIAIVYFSKLLPAIQLTMVGNFQASKQILDPQWLLYIPSIYLFVIYDYYVQTIEYNKIFEKEQAFYFKKEYQNKDFIMPN</sequence>
<reference evidence="2 3" key="1">
    <citation type="submission" date="2022-06" db="EMBL/GenBank/DDBJ databases">
        <authorList>
            <person name="Jeon C.O."/>
        </authorList>
    </citation>
    <scope>NUCLEOTIDE SEQUENCE [LARGE SCALE GENOMIC DNA]</scope>
    <source>
        <strain evidence="2 3">KCTC 13943</strain>
    </source>
</reference>
<organism evidence="2 3">
    <name type="scientific">Neobacillus pocheonensis</name>
    <dbReference type="NCBI Taxonomy" id="363869"/>
    <lineage>
        <taxon>Bacteria</taxon>
        <taxon>Bacillati</taxon>
        <taxon>Bacillota</taxon>
        <taxon>Bacilli</taxon>
        <taxon>Bacillales</taxon>
        <taxon>Bacillaceae</taxon>
        <taxon>Neobacillus</taxon>
    </lineage>
</organism>
<evidence type="ECO:0000313" key="2">
    <source>
        <dbReference type="EMBL" id="MCM2532203.1"/>
    </source>
</evidence>
<proteinExistence type="predicted"/>
<feature type="transmembrane region" description="Helical" evidence="1">
    <location>
        <begin position="172"/>
        <end position="190"/>
    </location>
</feature>
<evidence type="ECO:0000313" key="3">
    <source>
        <dbReference type="Proteomes" id="UP001523262"/>
    </source>
</evidence>
<gene>
    <name evidence="2" type="ORF">NDK43_07065</name>
</gene>
<comment type="caution">
    <text evidence="2">The sequence shown here is derived from an EMBL/GenBank/DDBJ whole genome shotgun (WGS) entry which is preliminary data.</text>
</comment>
<accession>A0ABT0W7A0</accession>